<evidence type="ECO:0000256" key="1">
    <source>
        <dbReference type="ARBA" id="ARBA00004561"/>
    </source>
</evidence>
<dbReference type="Pfam" id="PF00419">
    <property type="entry name" value="Fimbrial"/>
    <property type="match status" value="1"/>
</dbReference>
<evidence type="ECO:0000259" key="6">
    <source>
        <dbReference type="Pfam" id="PF00419"/>
    </source>
</evidence>
<dbReference type="InterPro" id="IPR008966">
    <property type="entry name" value="Adhesion_dom_sf"/>
</dbReference>
<comment type="caution">
    <text evidence="7">The sequence shown here is derived from an EMBL/GenBank/DDBJ whole genome shotgun (WGS) entry which is preliminary data.</text>
</comment>
<reference evidence="8" key="1">
    <citation type="journal article" date="2019" name="Int. J. Syst. Evol. Microbiol.">
        <title>The Global Catalogue of Microorganisms (GCM) 10K type strain sequencing project: providing services to taxonomists for standard genome sequencing and annotation.</title>
        <authorList>
            <consortium name="The Broad Institute Genomics Platform"/>
            <consortium name="The Broad Institute Genome Sequencing Center for Infectious Disease"/>
            <person name="Wu L."/>
            <person name="Ma J."/>
        </authorList>
    </citation>
    <scope>NUCLEOTIDE SEQUENCE [LARGE SCALE GENOMIC DNA]</scope>
    <source>
        <strain evidence="8">NBRC 111981</strain>
    </source>
</reference>
<comment type="subcellular location">
    <subcellularLocation>
        <location evidence="1">Fimbrium</location>
    </subcellularLocation>
</comment>
<evidence type="ECO:0000256" key="2">
    <source>
        <dbReference type="ARBA" id="ARBA00006671"/>
    </source>
</evidence>
<protein>
    <recommendedName>
        <fullName evidence="6">Fimbrial-type adhesion domain-containing protein</fullName>
    </recommendedName>
</protein>
<feature type="signal peptide" evidence="5">
    <location>
        <begin position="1"/>
        <end position="30"/>
    </location>
</feature>
<feature type="chain" id="PRO_5047521054" description="Fimbrial-type adhesion domain-containing protein" evidence="5">
    <location>
        <begin position="31"/>
        <end position="392"/>
    </location>
</feature>
<evidence type="ECO:0000256" key="4">
    <source>
        <dbReference type="ARBA" id="ARBA00023263"/>
    </source>
</evidence>
<proteinExistence type="inferred from homology"/>
<keyword evidence="8" id="KW-1185">Reference proteome</keyword>
<dbReference type="Proteomes" id="UP001156627">
    <property type="component" value="Unassembled WGS sequence"/>
</dbReference>
<dbReference type="EMBL" id="BSOA01000036">
    <property type="protein sequence ID" value="GLQ89544.1"/>
    <property type="molecule type" value="Genomic_DNA"/>
</dbReference>
<dbReference type="InterPro" id="IPR036937">
    <property type="entry name" value="Adhesion_dom_fimbrial_sf"/>
</dbReference>
<accession>A0ABQ5XEB8</accession>
<dbReference type="RefSeq" id="WP_284332983.1">
    <property type="nucleotide sequence ID" value="NZ_BSOA01000036.1"/>
</dbReference>
<dbReference type="InterPro" id="IPR000259">
    <property type="entry name" value="Adhesion_dom_fimbrial"/>
</dbReference>
<dbReference type="SUPFAM" id="SSF49401">
    <property type="entry name" value="Bacterial adhesins"/>
    <property type="match status" value="1"/>
</dbReference>
<dbReference type="PANTHER" id="PTHR33420">
    <property type="entry name" value="FIMBRIAL SUBUNIT ELFA-RELATED"/>
    <property type="match status" value="1"/>
</dbReference>
<keyword evidence="3 5" id="KW-0732">Signal</keyword>
<evidence type="ECO:0000256" key="3">
    <source>
        <dbReference type="ARBA" id="ARBA00022729"/>
    </source>
</evidence>
<sequence>MKSASLTSRLVSQVVVLLLALALIVPSTCAAVATRGASGKKTGRPMRFMALAASAAQSPPCTPSSSNANITIPSPISIAPGAKNGLIGSAGSVTVTFDCTNAFLITPNLYDDFLVWSGNLAALDSTSAPPGGVGIMFQTNIQGIDVRLTARQTQASSTNTGPNGTSGWELGEVDCQGYTNNYSCSPSPLSVKFTAQLVKTGPVAAGTINSIQLLQVYNSDNVPSDPNDTQDYPAPSNTFTTLTLNAVTLNMSTCSVTAGSSNLSVTLPMIFNNALPSTGSVAGQTAFNIQYDCQSAKANWSLYMTMSTANPGTATGVIMPSASCSAGTPASNVGIQLLESNLQPVPFDTAQSLGNPPSGTLTLNYYAQYYATGSPVGAGQVCGTATFTMSYQ</sequence>
<evidence type="ECO:0000256" key="5">
    <source>
        <dbReference type="SAM" id="SignalP"/>
    </source>
</evidence>
<dbReference type="InterPro" id="IPR050263">
    <property type="entry name" value="Bact_Fimbrial_Adh_Pro"/>
</dbReference>
<organism evidence="7 8">
    <name type="scientific">Dyella flagellata</name>
    <dbReference type="NCBI Taxonomy" id="1867833"/>
    <lineage>
        <taxon>Bacteria</taxon>
        <taxon>Pseudomonadati</taxon>
        <taxon>Pseudomonadota</taxon>
        <taxon>Gammaproteobacteria</taxon>
        <taxon>Lysobacterales</taxon>
        <taxon>Rhodanobacteraceae</taxon>
        <taxon>Dyella</taxon>
    </lineage>
</organism>
<keyword evidence="4" id="KW-0281">Fimbrium</keyword>
<dbReference type="PANTHER" id="PTHR33420:SF3">
    <property type="entry name" value="FIMBRIAL SUBUNIT ELFA"/>
    <property type="match status" value="1"/>
</dbReference>
<comment type="similarity">
    <text evidence="2">Belongs to the fimbrial protein family.</text>
</comment>
<evidence type="ECO:0000313" key="8">
    <source>
        <dbReference type="Proteomes" id="UP001156627"/>
    </source>
</evidence>
<name>A0ABQ5XEB8_9GAMM</name>
<dbReference type="Gene3D" id="2.60.40.1090">
    <property type="entry name" value="Fimbrial-type adhesion domain"/>
    <property type="match status" value="1"/>
</dbReference>
<evidence type="ECO:0000313" key="7">
    <source>
        <dbReference type="EMBL" id="GLQ89544.1"/>
    </source>
</evidence>
<gene>
    <name evidence="7" type="ORF">GCM10007898_31180</name>
</gene>
<feature type="domain" description="Fimbrial-type adhesion" evidence="6">
    <location>
        <begin position="251"/>
        <end position="392"/>
    </location>
</feature>